<evidence type="ECO:0000256" key="1">
    <source>
        <dbReference type="ARBA" id="ARBA00004141"/>
    </source>
</evidence>
<keyword evidence="6 8" id="KW-0472">Membrane</keyword>
<evidence type="ECO:0000256" key="3">
    <source>
        <dbReference type="ARBA" id="ARBA00022692"/>
    </source>
</evidence>
<evidence type="ECO:0000259" key="9">
    <source>
        <dbReference type="Pfam" id="PF18916"/>
    </source>
</evidence>
<comment type="pathway">
    <text evidence="2">Carotenoid biosynthesis.</text>
</comment>
<keyword evidence="7" id="KW-0413">Isomerase</keyword>
<name>A0ABU2J8P9_9ACTN</name>
<evidence type="ECO:0000256" key="2">
    <source>
        <dbReference type="ARBA" id="ARBA00004829"/>
    </source>
</evidence>
<gene>
    <name evidence="10" type="ORF">RM423_08005</name>
</gene>
<dbReference type="Proteomes" id="UP001183176">
    <property type="component" value="Unassembled WGS sequence"/>
</dbReference>
<sequence>MTYTELVLVAVAAAVVCDELVLRTRLLRRRAFWAAYVILFCFQLLVNGVLTGLRIVRYEPSTIIGVRLAYAPIEDLGFGFALILLTLSCWVALGRRSN</sequence>
<dbReference type="Pfam" id="PF18916">
    <property type="entry name" value="Lycopene_cyc"/>
    <property type="match status" value="1"/>
</dbReference>
<evidence type="ECO:0000313" key="11">
    <source>
        <dbReference type="Proteomes" id="UP001183176"/>
    </source>
</evidence>
<evidence type="ECO:0000256" key="6">
    <source>
        <dbReference type="ARBA" id="ARBA00023136"/>
    </source>
</evidence>
<feature type="transmembrane region" description="Helical" evidence="8">
    <location>
        <begin position="76"/>
        <end position="93"/>
    </location>
</feature>
<keyword evidence="11" id="KW-1185">Reference proteome</keyword>
<comment type="caution">
    <text evidence="10">The sequence shown here is derived from an EMBL/GenBank/DDBJ whole genome shotgun (WGS) entry which is preliminary data.</text>
</comment>
<feature type="domain" description="Lycopene cyclase" evidence="9">
    <location>
        <begin position="2"/>
        <end position="87"/>
    </location>
</feature>
<evidence type="ECO:0000256" key="5">
    <source>
        <dbReference type="ARBA" id="ARBA00022989"/>
    </source>
</evidence>
<feature type="transmembrane region" description="Helical" evidence="8">
    <location>
        <begin position="34"/>
        <end position="56"/>
    </location>
</feature>
<evidence type="ECO:0000256" key="7">
    <source>
        <dbReference type="ARBA" id="ARBA00023235"/>
    </source>
</evidence>
<dbReference type="EMBL" id="JAVREH010000007">
    <property type="protein sequence ID" value="MDT0261337.1"/>
    <property type="molecule type" value="Genomic_DNA"/>
</dbReference>
<comment type="subcellular location">
    <subcellularLocation>
        <location evidence="1">Membrane</location>
        <topology evidence="1">Multi-pass membrane protein</topology>
    </subcellularLocation>
</comment>
<accession>A0ABU2J8P9</accession>
<protein>
    <submittedName>
        <fullName evidence="10">Lycopene cyclase domain-containing protein</fullName>
    </submittedName>
</protein>
<organism evidence="10 11">
    <name type="scientific">Jatrophihabitans lederbergiae</name>
    <dbReference type="NCBI Taxonomy" id="3075547"/>
    <lineage>
        <taxon>Bacteria</taxon>
        <taxon>Bacillati</taxon>
        <taxon>Actinomycetota</taxon>
        <taxon>Actinomycetes</taxon>
        <taxon>Jatrophihabitantales</taxon>
        <taxon>Jatrophihabitantaceae</taxon>
        <taxon>Jatrophihabitans</taxon>
    </lineage>
</organism>
<dbReference type="InterPro" id="IPR017825">
    <property type="entry name" value="Lycopene_cyclase_dom"/>
</dbReference>
<keyword evidence="4" id="KW-0125">Carotenoid biosynthesis</keyword>
<proteinExistence type="predicted"/>
<evidence type="ECO:0000256" key="8">
    <source>
        <dbReference type="SAM" id="Phobius"/>
    </source>
</evidence>
<evidence type="ECO:0000313" key="10">
    <source>
        <dbReference type="EMBL" id="MDT0261337.1"/>
    </source>
</evidence>
<keyword evidence="3 8" id="KW-0812">Transmembrane</keyword>
<dbReference type="RefSeq" id="WP_311422493.1">
    <property type="nucleotide sequence ID" value="NZ_JAVREH010000007.1"/>
</dbReference>
<reference evidence="11" key="1">
    <citation type="submission" date="2023-07" db="EMBL/GenBank/DDBJ databases">
        <title>30 novel species of actinomycetes from the DSMZ collection.</title>
        <authorList>
            <person name="Nouioui I."/>
        </authorList>
    </citation>
    <scope>NUCLEOTIDE SEQUENCE [LARGE SCALE GENOMIC DNA]</scope>
    <source>
        <strain evidence="11">DSM 44399</strain>
    </source>
</reference>
<evidence type="ECO:0000256" key="4">
    <source>
        <dbReference type="ARBA" id="ARBA00022746"/>
    </source>
</evidence>
<dbReference type="NCBIfam" id="TIGR03462">
    <property type="entry name" value="CarR_dom_SF"/>
    <property type="match status" value="1"/>
</dbReference>
<keyword evidence="5 8" id="KW-1133">Transmembrane helix</keyword>